<feature type="region of interest" description="Disordered" evidence="1">
    <location>
        <begin position="86"/>
        <end position="359"/>
    </location>
</feature>
<gene>
    <name evidence="2" type="ORF">PAUS00366_LOCUS3055</name>
</gene>
<sequence length="1205" mass="134450">MEGETMGKETGNGGNGGAQEYAKLPLGYHSHSQHLQRSPSMDANGHHHMHNQQQFAKSLPPPQQHQGQQYHAKPANHYQRRYENRGYPSYALPHGGNPNQNHLNNHYHPHYSPHSRSTTPRVQNCVTHSFSMEEEQREDGSSRYRGGHHHRSQNQRDPSSYPRDEYRSPAAEFNVDRSSHQHQQRDQQDHSFQPPPQLPPHHYNNRRDYPQYGNDRDLPPVLEESQTHLPPRGMIPRSAEQDPSKREPPNSPNKGPPSEIERSLSSVSAGGPLKRSFWHHSRPIHATNGNEGSMPSASSSSLPSEFLPPKRSKISEGNTSPGSSPKRDKEYIMTPRSQASPSNDQQQHQQPQHERQQQHQMIDIPGGNIGISSVCGIPSSTSDIGLSPSADWYDNRSRSMSWEAREDYFRRDPRSAPSWSTRSPNGRDGPAPVNSGGGPHWMEAPYMPSPRGRHARDGSHFDMPMQSWEASPRDWGHHPHHHHNLQPSHSYLAWSGRMNGNGREENEDEKKFNRQGHEHARFDNELKQSHMHFPVRGVPPMLPQPYGMGSMMGPPMQAGSGGMDPSCMIKGQSRDMMDNDGRELDKNLPIKLLALPEDRISLSETLCIVRENVEVFTATVEDVEAPAPGRKHAVTVGQVGLRCIHCRHTTRSSERVKRAVCYPSSIKRIYRTVIDMKLDHFLHCKFVPQNLKDTLQALKANNTRSTGTTMQYFIRAATSLGMVDGPSGVRITDSNIPTSGVSLTSPLSGGKSKLLTSSSSSSKEKDNAHAKTNTKQKNLGEQSESSPLRINRTSSVSSEGTGVTTGDLPSELFTGKVALSIPEDKMALSPLRCFLREQVCAFSATEEDIAVRTPTTFAVSVGQVGIGCIHCLGQPAKLRLNRAVCFPFSITRIYQSVADIQRFHLGECKMVPKDVREKFLKLQSRSSKGSKGLATRQYWVTSAKKIGLVDTPKGIRFCRDPAVPENKAVSLDILAQVASNVTTVNKPLVLPEDKPHIAEFLYVVMGQLQPCRFTEADRNKRRLKDVGCIGVECKHCAGQVDGRKFFWSSVNAVESNFVSVHTHMMECRMVPNEIKENLAALKKLRKEQTAALKTGSQKSFFARVWKRLHEEPKKKEQKEQKDNEAKAKADIKDEIDPAVKATFSVSLSQDTLYSPIQMTPTSSPACIEKPFTEINVGKLSPGSPDSNQKIEAVSDKMAIVTVRAE</sequence>
<feature type="compositionally biased region" description="Low complexity" evidence="1">
    <location>
        <begin position="293"/>
        <end position="309"/>
    </location>
</feature>
<feature type="compositionally biased region" description="Basic and acidic residues" evidence="1">
    <location>
        <begin position="205"/>
        <end position="218"/>
    </location>
</feature>
<feature type="compositionally biased region" description="Polar residues" evidence="1">
    <location>
        <begin position="116"/>
        <end position="130"/>
    </location>
</feature>
<feature type="compositionally biased region" description="Low complexity" evidence="1">
    <location>
        <begin position="793"/>
        <end position="804"/>
    </location>
</feature>
<name>A0A7S4ABT4_9STRA</name>
<feature type="compositionally biased region" description="Low complexity" evidence="1">
    <location>
        <begin position="93"/>
        <end position="104"/>
    </location>
</feature>
<feature type="compositionally biased region" description="Basic and acidic residues" evidence="1">
    <location>
        <begin position="502"/>
        <end position="514"/>
    </location>
</feature>
<feature type="compositionally biased region" description="Polar residues" evidence="1">
    <location>
        <begin position="770"/>
        <end position="792"/>
    </location>
</feature>
<feature type="region of interest" description="Disordered" evidence="1">
    <location>
        <begin position="408"/>
        <end position="458"/>
    </location>
</feature>
<feature type="region of interest" description="Disordered" evidence="1">
    <location>
        <begin position="472"/>
        <end position="514"/>
    </location>
</feature>
<evidence type="ECO:0000256" key="1">
    <source>
        <dbReference type="SAM" id="MobiDB-lite"/>
    </source>
</evidence>
<feature type="compositionally biased region" description="Low complexity" evidence="1">
    <location>
        <begin position="742"/>
        <end position="761"/>
    </location>
</feature>
<proteinExistence type="predicted"/>
<dbReference type="EMBL" id="HBIX01003925">
    <property type="protein sequence ID" value="CAE0710328.1"/>
    <property type="molecule type" value="Transcribed_RNA"/>
</dbReference>
<organism evidence="2">
    <name type="scientific">Pseudo-nitzschia australis</name>
    <dbReference type="NCBI Taxonomy" id="44445"/>
    <lineage>
        <taxon>Eukaryota</taxon>
        <taxon>Sar</taxon>
        <taxon>Stramenopiles</taxon>
        <taxon>Ochrophyta</taxon>
        <taxon>Bacillariophyta</taxon>
        <taxon>Bacillariophyceae</taxon>
        <taxon>Bacillariophycidae</taxon>
        <taxon>Bacillariales</taxon>
        <taxon>Bacillariaceae</taxon>
        <taxon>Pseudo-nitzschia</taxon>
    </lineage>
</organism>
<accession>A0A7S4ABT4</accession>
<feature type="compositionally biased region" description="Polar residues" evidence="1">
    <location>
        <begin position="732"/>
        <end position="741"/>
    </location>
</feature>
<dbReference type="AlphaFoldDB" id="A0A7S4ABT4"/>
<feature type="compositionally biased region" description="Basic and acidic residues" evidence="1">
    <location>
        <begin position="174"/>
        <end position="189"/>
    </location>
</feature>
<feature type="compositionally biased region" description="Polar residues" evidence="1">
    <location>
        <begin position="335"/>
        <end position="344"/>
    </location>
</feature>
<reference evidence="2" key="1">
    <citation type="submission" date="2021-01" db="EMBL/GenBank/DDBJ databases">
        <authorList>
            <person name="Corre E."/>
            <person name="Pelletier E."/>
            <person name="Niang G."/>
            <person name="Scheremetjew M."/>
            <person name="Finn R."/>
            <person name="Kale V."/>
            <person name="Holt S."/>
            <person name="Cochrane G."/>
            <person name="Meng A."/>
            <person name="Brown T."/>
            <person name="Cohen L."/>
        </authorList>
    </citation>
    <scope>NUCLEOTIDE SEQUENCE</scope>
    <source>
        <strain evidence="2">10249 10 AB</strain>
    </source>
</reference>
<feature type="region of interest" description="Disordered" evidence="1">
    <location>
        <begin position="1"/>
        <end position="74"/>
    </location>
</feature>
<evidence type="ECO:0000313" key="2">
    <source>
        <dbReference type="EMBL" id="CAE0710328.1"/>
    </source>
</evidence>
<protein>
    <submittedName>
        <fullName evidence="2">Uncharacterized protein</fullName>
    </submittedName>
</protein>
<feature type="compositionally biased region" description="Basic and acidic residues" evidence="1">
    <location>
        <begin position="239"/>
        <end position="248"/>
    </location>
</feature>
<feature type="region of interest" description="Disordered" evidence="1">
    <location>
        <begin position="731"/>
        <end position="804"/>
    </location>
</feature>